<sequence>MQQQQPPRPRPAVKMRSSGSVVTMNSLSGRNKSSSPVPSSSRGGDMMTATTTAPIVRNSKGGSVVGGGGSNVGVVRRIGTGSNSTISASAGPTTTGGFGVSVGKVTTTQTAAGRRGGSVRREGSVTSSDDGTVSEDSVEDPIQLFSGGGGHHINSLPFGHSSMAPTRSSSGPRIASSSSVVSAAGSSVGTRTRGSASSTVSTTPKPMRIAAGAAIKVNTVPSTATATIPLPSTNSGVTTTTGISSISIPSLSVISASSGHSLNGMSAANGGGLLSTSLSSSTSSSSLSWVSSPSHRNSNGYELGSTSPTSSTPTQPPPPPTSPGVASSQNTLQSTLIRSAPIKTPTSGAASVAAASKLAEENRRQEEAARTRRKIADLEISNTSLLQINQTLEATIRKQAAEMQELKMRMQSAQFGGDLSWMTSDKGDQDTSLMSTMNGTTSPEAAVIIHELTESERQADMTFKRLCLTIDQMLYEAKQALDQSSKPAGVKVLSSFDMYEKEAMEDAAHEDDLDAADQSIVIDEDEIDSIGRSNPRHTEEQESIRTAPATSASISFMTTALHTATTAA</sequence>
<organism evidence="2 3">
    <name type="scientific">Mortierella hygrophila</name>
    <dbReference type="NCBI Taxonomy" id="979708"/>
    <lineage>
        <taxon>Eukaryota</taxon>
        <taxon>Fungi</taxon>
        <taxon>Fungi incertae sedis</taxon>
        <taxon>Mucoromycota</taxon>
        <taxon>Mortierellomycotina</taxon>
        <taxon>Mortierellomycetes</taxon>
        <taxon>Mortierellales</taxon>
        <taxon>Mortierellaceae</taxon>
        <taxon>Mortierella</taxon>
    </lineage>
</organism>
<feature type="region of interest" description="Disordered" evidence="1">
    <location>
        <begin position="284"/>
        <end position="331"/>
    </location>
</feature>
<feature type="compositionally biased region" description="Low complexity" evidence="1">
    <location>
        <begin position="167"/>
        <end position="191"/>
    </location>
</feature>
<feature type="compositionally biased region" description="Polar residues" evidence="1">
    <location>
        <begin position="17"/>
        <end position="32"/>
    </location>
</feature>
<evidence type="ECO:0000313" key="2">
    <source>
        <dbReference type="EMBL" id="KAF9549606.1"/>
    </source>
</evidence>
<dbReference type="AlphaFoldDB" id="A0A9P6FFD7"/>
<evidence type="ECO:0000256" key="1">
    <source>
        <dbReference type="SAM" id="MobiDB-lite"/>
    </source>
</evidence>
<keyword evidence="3" id="KW-1185">Reference proteome</keyword>
<feature type="region of interest" description="Disordered" evidence="1">
    <location>
        <begin position="1"/>
        <end position="70"/>
    </location>
</feature>
<feature type="compositionally biased region" description="Low complexity" evidence="1">
    <location>
        <begin position="284"/>
        <end position="294"/>
    </location>
</feature>
<feature type="compositionally biased region" description="Polar residues" evidence="1">
    <location>
        <begin position="192"/>
        <end position="204"/>
    </location>
</feature>
<reference evidence="2" key="1">
    <citation type="journal article" date="2020" name="Fungal Divers.">
        <title>Resolving the Mortierellaceae phylogeny through synthesis of multi-gene phylogenetics and phylogenomics.</title>
        <authorList>
            <person name="Vandepol N."/>
            <person name="Liber J."/>
            <person name="Desiro A."/>
            <person name="Na H."/>
            <person name="Kennedy M."/>
            <person name="Barry K."/>
            <person name="Grigoriev I.V."/>
            <person name="Miller A.N."/>
            <person name="O'Donnell K."/>
            <person name="Stajich J.E."/>
            <person name="Bonito G."/>
        </authorList>
    </citation>
    <scope>NUCLEOTIDE SEQUENCE</scope>
    <source>
        <strain evidence="2">NRRL 2591</strain>
    </source>
</reference>
<feature type="compositionally biased region" description="Pro residues" evidence="1">
    <location>
        <begin position="1"/>
        <end position="10"/>
    </location>
</feature>
<protein>
    <submittedName>
        <fullName evidence="2">Uncharacterized protein</fullName>
    </submittedName>
</protein>
<feature type="compositionally biased region" description="Polar residues" evidence="1">
    <location>
        <begin position="82"/>
        <end position="93"/>
    </location>
</feature>
<gene>
    <name evidence="2" type="ORF">EC957_003142</name>
</gene>
<proteinExistence type="predicted"/>
<feature type="region of interest" description="Disordered" evidence="1">
    <location>
        <begin position="82"/>
        <end position="205"/>
    </location>
</feature>
<dbReference type="Proteomes" id="UP000723463">
    <property type="component" value="Unassembled WGS sequence"/>
</dbReference>
<name>A0A9P6FFD7_9FUNG</name>
<accession>A0A9P6FFD7</accession>
<comment type="caution">
    <text evidence="2">The sequence shown here is derived from an EMBL/GenBank/DDBJ whole genome shotgun (WGS) entry which is preliminary data.</text>
</comment>
<evidence type="ECO:0000313" key="3">
    <source>
        <dbReference type="Proteomes" id="UP000723463"/>
    </source>
</evidence>
<feature type="region of interest" description="Disordered" evidence="1">
    <location>
        <begin position="526"/>
        <end position="549"/>
    </location>
</feature>
<dbReference type="EMBL" id="JAAAXW010000017">
    <property type="protein sequence ID" value="KAF9549606.1"/>
    <property type="molecule type" value="Genomic_DNA"/>
</dbReference>